<gene>
    <name evidence="2" type="ORF">GCM10022287_23420</name>
</gene>
<dbReference type="RefSeq" id="WP_344754588.1">
    <property type="nucleotide sequence ID" value="NZ_BAABBW010000004.1"/>
</dbReference>
<dbReference type="InterPro" id="IPR041657">
    <property type="entry name" value="HTH_17"/>
</dbReference>
<dbReference type="SUPFAM" id="SSF46955">
    <property type="entry name" value="Putative DNA-binding domain"/>
    <property type="match status" value="1"/>
</dbReference>
<dbReference type="InterPro" id="IPR009061">
    <property type="entry name" value="DNA-bd_dom_put_sf"/>
</dbReference>
<protein>
    <recommendedName>
        <fullName evidence="1">Helix-turn-helix domain-containing protein</fullName>
    </recommendedName>
</protein>
<evidence type="ECO:0000313" key="3">
    <source>
        <dbReference type="Proteomes" id="UP001501079"/>
    </source>
</evidence>
<dbReference type="Pfam" id="PF12728">
    <property type="entry name" value="HTH_17"/>
    <property type="match status" value="1"/>
</dbReference>
<dbReference type="Proteomes" id="UP001501079">
    <property type="component" value="Unassembled WGS sequence"/>
</dbReference>
<proteinExistence type="predicted"/>
<sequence>MTTWLSPTQVSEITGISEVNLQAMRYRRRGIPFYKPDSKTVRYDADEVEAYMRSKVVRPIARPNAA</sequence>
<organism evidence="2 3">
    <name type="scientific">Gryllotalpicola koreensis</name>
    <dbReference type="NCBI Taxonomy" id="993086"/>
    <lineage>
        <taxon>Bacteria</taxon>
        <taxon>Bacillati</taxon>
        <taxon>Actinomycetota</taxon>
        <taxon>Actinomycetes</taxon>
        <taxon>Micrococcales</taxon>
        <taxon>Microbacteriaceae</taxon>
        <taxon>Gryllotalpicola</taxon>
    </lineage>
</organism>
<name>A0ABP8A2L7_9MICO</name>
<evidence type="ECO:0000313" key="2">
    <source>
        <dbReference type="EMBL" id="GAA4176357.1"/>
    </source>
</evidence>
<evidence type="ECO:0000259" key="1">
    <source>
        <dbReference type="Pfam" id="PF12728"/>
    </source>
</evidence>
<dbReference type="EMBL" id="BAABBW010000004">
    <property type="protein sequence ID" value="GAA4176357.1"/>
    <property type="molecule type" value="Genomic_DNA"/>
</dbReference>
<accession>A0ABP8A2L7</accession>
<reference evidence="3" key="1">
    <citation type="journal article" date="2019" name="Int. J. Syst. Evol. Microbiol.">
        <title>The Global Catalogue of Microorganisms (GCM) 10K type strain sequencing project: providing services to taxonomists for standard genome sequencing and annotation.</title>
        <authorList>
            <consortium name="The Broad Institute Genomics Platform"/>
            <consortium name="The Broad Institute Genome Sequencing Center for Infectious Disease"/>
            <person name="Wu L."/>
            <person name="Ma J."/>
        </authorList>
    </citation>
    <scope>NUCLEOTIDE SEQUENCE [LARGE SCALE GENOMIC DNA]</scope>
    <source>
        <strain evidence="3">JCM 17591</strain>
    </source>
</reference>
<feature type="domain" description="Helix-turn-helix" evidence="1">
    <location>
        <begin position="4"/>
        <end position="55"/>
    </location>
</feature>
<keyword evidence="3" id="KW-1185">Reference proteome</keyword>
<comment type="caution">
    <text evidence="2">The sequence shown here is derived from an EMBL/GenBank/DDBJ whole genome shotgun (WGS) entry which is preliminary data.</text>
</comment>